<proteinExistence type="predicted"/>
<evidence type="ECO:0000256" key="1">
    <source>
        <dbReference type="SAM" id="SignalP"/>
    </source>
</evidence>
<protein>
    <recommendedName>
        <fullName evidence="3">Secreted protein</fullName>
    </recommendedName>
</protein>
<organism evidence="2">
    <name type="scientific">Cacopsylla melanoneura</name>
    <dbReference type="NCBI Taxonomy" id="428564"/>
    <lineage>
        <taxon>Eukaryota</taxon>
        <taxon>Metazoa</taxon>
        <taxon>Ecdysozoa</taxon>
        <taxon>Arthropoda</taxon>
        <taxon>Hexapoda</taxon>
        <taxon>Insecta</taxon>
        <taxon>Pterygota</taxon>
        <taxon>Neoptera</taxon>
        <taxon>Paraneoptera</taxon>
        <taxon>Hemiptera</taxon>
        <taxon>Sternorrhyncha</taxon>
        <taxon>Psylloidea</taxon>
        <taxon>Psyllidae</taxon>
        <taxon>Psyllinae</taxon>
        <taxon>Cacopsylla</taxon>
    </lineage>
</organism>
<keyword evidence="1" id="KW-0732">Signal</keyword>
<accession>A0A8D8QRL4</accession>
<reference evidence="2" key="1">
    <citation type="submission" date="2021-05" db="EMBL/GenBank/DDBJ databases">
        <authorList>
            <person name="Alioto T."/>
            <person name="Alioto T."/>
            <person name="Gomez Garrido J."/>
        </authorList>
    </citation>
    <scope>NUCLEOTIDE SEQUENCE</scope>
</reference>
<sequence>MPRLKIIRFVPCLMVLLGHQFHTAITKMQNSEKTNWTDVDVTGVKDNGWWKNITQWLGRELCKGNKTPENPYTCEDFSQFVMPLANATVLRASCEGDAALRGAVVCWLRHKDHLETYKKRTKFEVQFWTDHPNMSHCRFATPTPVYED</sequence>
<evidence type="ECO:0000313" key="2">
    <source>
        <dbReference type="EMBL" id="CAG6636401.1"/>
    </source>
</evidence>
<name>A0A8D8QRL4_9HEMI</name>
<evidence type="ECO:0008006" key="3">
    <source>
        <dbReference type="Google" id="ProtNLM"/>
    </source>
</evidence>
<feature type="signal peptide" evidence="1">
    <location>
        <begin position="1"/>
        <end position="26"/>
    </location>
</feature>
<dbReference type="EMBL" id="HBUF01094004">
    <property type="protein sequence ID" value="CAG6636401.1"/>
    <property type="molecule type" value="Transcribed_RNA"/>
</dbReference>
<dbReference type="AlphaFoldDB" id="A0A8D8QRL4"/>
<feature type="chain" id="PRO_5033983659" description="Secreted protein" evidence="1">
    <location>
        <begin position="27"/>
        <end position="148"/>
    </location>
</feature>